<reference evidence="4 5" key="1">
    <citation type="submission" date="2016-01" db="EMBL/GenBank/DDBJ databases">
        <title>High potential of lignocellulose degradation of a new Verrucomicrobia species.</title>
        <authorList>
            <person name="Wang Y."/>
            <person name="Shi Y."/>
            <person name="Qiu Z."/>
            <person name="Liu S."/>
            <person name="Yang H."/>
        </authorList>
    </citation>
    <scope>NUCLEOTIDE SEQUENCE [LARGE SCALE GENOMIC DNA]</scope>
    <source>
        <strain evidence="4 5">TSB47</strain>
    </source>
</reference>
<sequence length="291" mass="30005">MKTTALIRHIAAAAAFALAAASLPAADNASAASPLPAPAPVYNQPAASAAVINTLAAGVTPAYPAGESTVALPSGWLAVELAGPHTIYVRDTDLNKQLDPKPGVALRLEPKTDGPVLATMEKGDTVELTGQKGRWIQFQLNRPVIGYIQSAGGTAAAEVTSDKSQVASAPAAATSAAPAAPRTAATPAPSAAASTPSVPAATSTDAIAPLPRSLKGIFASTRRAFAPRRPYDYQLNDDAGNRYTYLDVSKLVMTEQIEKYVGRGVIIYGLAEAVPNTKDIVIRVETLQLAK</sequence>
<evidence type="ECO:0000256" key="2">
    <source>
        <dbReference type="SAM" id="SignalP"/>
    </source>
</evidence>
<feature type="chain" id="PRO_5008088770" description="SH3b domain-containing protein" evidence="2">
    <location>
        <begin position="26"/>
        <end position="291"/>
    </location>
</feature>
<evidence type="ECO:0000313" key="4">
    <source>
        <dbReference type="EMBL" id="OAM87606.1"/>
    </source>
</evidence>
<accession>A0A178IF03</accession>
<comment type="caution">
    <text evidence="4">The sequence shown here is derived from an EMBL/GenBank/DDBJ whole genome shotgun (WGS) entry which is preliminary data.</text>
</comment>
<gene>
    <name evidence="4" type="ORF">AW736_22090</name>
</gene>
<evidence type="ECO:0000313" key="5">
    <source>
        <dbReference type="Proteomes" id="UP000078486"/>
    </source>
</evidence>
<evidence type="ECO:0000256" key="1">
    <source>
        <dbReference type="SAM" id="MobiDB-lite"/>
    </source>
</evidence>
<keyword evidence="2" id="KW-0732">Signal</keyword>
<dbReference type="Gene3D" id="2.30.30.40">
    <property type="entry name" value="SH3 Domains"/>
    <property type="match status" value="1"/>
</dbReference>
<dbReference type="RefSeq" id="WP_068772478.1">
    <property type="nucleotide sequence ID" value="NZ_CP109796.1"/>
</dbReference>
<feature type="domain" description="SH3b" evidence="3">
    <location>
        <begin position="103"/>
        <end position="150"/>
    </location>
</feature>
<evidence type="ECO:0000259" key="3">
    <source>
        <dbReference type="Pfam" id="PF08239"/>
    </source>
</evidence>
<dbReference type="EMBL" id="LRRQ01000167">
    <property type="protein sequence ID" value="OAM87606.1"/>
    <property type="molecule type" value="Genomic_DNA"/>
</dbReference>
<dbReference type="Proteomes" id="UP000078486">
    <property type="component" value="Unassembled WGS sequence"/>
</dbReference>
<protein>
    <recommendedName>
        <fullName evidence="3">SH3b domain-containing protein</fullName>
    </recommendedName>
</protein>
<feature type="region of interest" description="Disordered" evidence="1">
    <location>
        <begin position="173"/>
        <end position="204"/>
    </location>
</feature>
<keyword evidence="5" id="KW-1185">Reference proteome</keyword>
<organism evidence="4 5">
    <name type="scientific">Termitidicoccus mucosus</name>
    <dbReference type="NCBI Taxonomy" id="1184151"/>
    <lineage>
        <taxon>Bacteria</taxon>
        <taxon>Pseudomonadati</taxon>
        <taxon>Verrucomicrobiota</taxon>
        <taxon>Opitutia</taxon>
        <taxon>Opitutales</taxon>
        <taxon>Opitutaceae</taxon>
        <taxon>Termitidicoccus</taxon>
    </lineage>
</organism>
<name>A0A178IF03_9BACT</name>
<dbReference type="Pfam" id="PF08239">
    <property type="entry name" value="SH3_3"/>
    <property type="match status" value="1"/>
</dbReference>
<dbReference type="InterPro" id="IPR003646">
    <property type="entry name" value="SH3-like_bac-type"/>
</dbReference>
<dbReference type="AlphaFoldDB" id="A0A178IF03"/>
<dbReference type="OrthoDB" id="191488at2"/>
<proteinExistence type="predicted"/>
<feature type="signal peptide" evidence="2">
    <location>
        <begin position="1"/>
        <end position="25"/>
    </location>
</feature>